<organism evidence="1 2">
    <name type="scientific">Symbiodinium microadriaticum</name>
    <name type="common">Dinoflagellate</name>
    <name type="synonym">Zooxanthella microadriatica</name>
    <dbReference type="NCBI Taxonomy" id="2951"/>
    <lineage>
        <taxon>Eukaryota</taxon>
        <taxon>Sar</taxon>
        <taxon>Alveolata</taxon>
        <taxon>Dinophyceae</taxon>
        <taxon>Suessiales</taxon>
        <taxon>Symbiodiniaceae</taxon>
        <taxon>Symbiodinium</taxon>
    </lineage>
</organism>
<gene>
    <name evidence="1" type="ORF">AK812_SmicGene33729</name>
</gene>
<evidence type="ECO:0000313" key="2">
    <source>
        <dbReference type="Proteomes" id="UP000186817"/>
    </source>
</evidence>
<protein>
    <submittedName>
        <fullName evidence="1">Uncharacterized protein</fullName>
    </submittedName>
</protein>
<reference evidence="1 2" key="1">
    <citation type="submission" date="2016-02" db="EMBL/GenBank/DDBJ databases">
        <title>Genome analysis of coral dinoflagellate symbionts highlights evolutionary adaptations to a symbiotic lifestyle.</title>
        <authorList>
            <person name="Aranda M."/>
            <person name="Li Y."/>
            <person name="Liew Y.J."/>
            <person name="Baumgarten S."/>
            <person name="Simakov O."/>
            <person name="Wilson M."/>
            <person name="Piel J."/>
            <person name="Ashoor H."/>
            <person name="Bougouffa S."/>
            <person name="Bajic V.B."/>
            <person name="Ryu T."/>
            <person name="Ravasi T."/>
            <person name="Bayer T."/>
            <person name="Micklem G."/>
            <person name="Kim H."/>
            <person name="Bhak J."/>
            <person name="Lajeunesse T.C."/>
            <person name="Voolstra C.R."/>
        </authorList>
    </citation>
    <scope>NUCLEOTIDE SEQUENCE [LARGE SCALE GENOMIC DNA]</scope>
    <source>
        <strain evidence="1 2">CCMP2467</strain>
    </source>
</reference>
<evidence type="ECO:0000313" key="1">
    <source>
        <dbReference type="EMBL" id="OLP85311.1"/>
    </source>
</evidence>
<dbReference type="OrthoDB" id="413251at2759"/>
<sequence>MISTRHGEAPPCLFGWAAALLCELRVEKAVLSGAWPELRAALAAADPEETAFEEEGRQVLSALLAGDERHRALTLLESSGWSSLEDVLEALPDGEIGPVLDGHALARAQAFLQQVTVDTVRLQGEVESFTEGPPVLRVWATSTHPTLLLEPLSIWATFAKLEATLCVRGCAAELPGVTCVEGGLVNELLHRHLGTLEDSLGHFPLLPSLENFRTDFEESNFASEIQADVLLCGEPAFICLLFAELNRTVLGYVGNPLGAYLTADDQMQFYSFVAQVPQRTSSLHAALQLVFMAPPIAAQGYWQTGVRLPVVRPVALYARSSQPKQMPSSEDVLITKQVFTFWDFQCLLNAALPSWAWGKWSFRYMTHLKDRSWAAWASYRAAVVLPYDPQTLVFYELYSLSMPLLVPSKELLPLFFARSYGQDRSAAVQRRGWALQRSGAAWGRWHEEASFNELRWWAHLSDVAQLPHLLALASAMSMVFLGRADGASRGLASPGHLRCHERGHRQELAEVNLVLAGSIDTKPAHHHVIREGIRDAVGLRRNGCRCAWLRGRLRLQSSKLYGH</sequence>
<dbReference type="EMBL" id="LSRX01000984">
    <property type="protein sequence ID" value="OLP85311.1"/>
    <property type="molecule type" value="Genomic_DNA"/>
</dbReference>
<name>A0A1Q9CQW5_SYMMI</name>
<dbReference type="AlphaFoldDB" id="A0A1Q9CQW5"/>
<accession>A0A1Q9CQW5</accession>
<dbReference type="Proteomes" id="UP000186817">
    <property type="component" value="Unassembled WGS sequence"/>
</dbReference>
<keyword evidence="2" id="KW-1185">Reference proteome</keyword>
<comment type="caution">
    <text evidence="1">The sequence shown here is derived from an EMBL/GenBank/DDBJ whole genome shotgun (WGS) entry which is preliminary data.</text>
</comment>
<proteinExistence type="predicted"/>